<sequence length="114" mass="12057">MSEHVAVSKVNAQTAEHGGALGKLVAFSLTLAIAPISSYFISERYLWAGQSGDYSSEDLYVSNRIPGNSTYAAITAIVAANVVLVAYIIVSVRDDKQEPAPVAPAGELESKKTK</sequence>
<dbReference type="GO" id="GO:0070072">
    <property type="term" value="P:vacuolar proton-transporting V-type ATPase complex assembly"/>
    <property type="evidence" value="ECO:0007669"/>
    <property type="project" value="InterPro"/>
</dbReference>
<evidence type="ECO:0000256" key="2">
    <source>
        <dbReference type="ARBA" id="ARBA00022824"/>
    </source>
</evidence>
<reference evidence="7 8" key="1">
    <citation type="submission" date="2018-11" db="EMBL/GenBank/DDBJ databases">
        <title>Genome assembly of Steccherinum ochraceum LE-BIN_3174, the white-rot fungus of the Steccherinaceae family (The Residual Polyporoid clade, Polyporales, Basidiomycota).</title>
        <authorList>
            <person name="Fedorova T.V."/>
            <person name="Glazunova O.A."/>
            <person name="Landesman E.O."/>
            <person name="Moiseenko K.V."/>
            <person name="Psurtseva N.V."/>
            <person name="Savinova O.S."/>
            <person name="Shakhova N.V."/>
            <person name="Tyazhelova T.V."/>
            <person name="Vasina D.V."/>
        </authorList>
    </citation>
    <scope>NUCLEOTIDE SEQUENCE [LARGE SCALE GENOMIC DNA]</scope>
    <source>
        <strain evidence="7 8">LE-BIN_3174</strain>
    </source>
</reference>
<name>A0A4R0RV47_9APHY</name>
<evidence type="ECO:0000256" key="5">
    <source>
        <dbReference type="ARBA" id="ARBA00023329"/>
    </source>
</evidence>
<keyword evidence="8" id="KW-1185">Reference proteome</keyword>
<comment type="caution">
    <text evidence="7">The sequence shown here is derived from an EMBL/GenBank/DDBJ whole genome shotgun (WGS) entry which is preliminary data.</text>
</comment>
<feature type="transmembrane region" description="Helical" evidence="6">
    <location>
        <begin position="70"/>
        <end position="90"/>
    </location>
</feature>
<accession>A0A4R0RV47</accession>
<evidence type="ECO:0000256" key="6">
    <source>
        <dbReference type="SAM" id="Phobius"/>
    </source>
</evidence>
<proteinExistence type="predicted"/>
<protein>
    <recommendedName>
        <fullName evidence="9">Vacuolar ATPase assembly integral membrane protein VMA21</fullName>
    </recommendedName>
</protein>
<evidence type="ECO:0000256" key="3">
    <source>
        <dbReference type="ARBA" id="ARBA00022989"/>
    </source>
</evidence>
<evidence type="ECO:0000313" key="8">
    <source>
        <dbReference type="Proteomes" id="UP000292702"/>
    </source>
</evidence>
<keyword evidence="2" id="KW-0256">Endoplasmic reticulum</keyword>
<keyword evidence="1 6" id="KW-0812">Transmembrane</keyword>
<evidence type="ECO:0008006" key="9">
    <source>
        <dbReference type="Google" id="ProtNLM"/>
    </source>
</evidence>
<evidence type="ECO:0000313" key="7">
    <source>
        <dbReference type="EMBL" id="TCD67678.1"/>
    </source>
</evidence>
<dbReference type="OrthoDB" id="160405at2759"/>
<dbReference type="InterPro" id="IPR019013">
    <property type="entry name" value="Vma21"/>
</dbReference>
<dbReference type="GO" id="GO:0031410">
    <property type="term" value="C:cytoplasmic vesicle"/>
    <property type="evidence" value="ECO:0007669"/>
    <property type="project" value="UniProtKB-KW"/>
</dbReference>
<dbReference type="Pfam" id="PF09446">
    <property type="entry name" value="VMA21"/>
    <property type="match status" value="1"/>
</dbReference>
<keyword evidence="5" id="KW-0968">Cytoplasmic vesicle</keyword>
<keyword evidence="4 6" id="KW-0472">Membrane</keyword>
<feature type="transmembrane region" description="Helical" evidence="6">
    <location>
        <begin position="21"/>
        <end position="41"/>
    </location>
</feature>
<gene>
    <name evidence="7" type="ORF">EIP91_012044</name>
</gene>
<evidence type="ECO:0000256" key="4">
    <source>
        <dbReference type="ARBA" id="ARBA00023136"/>
    </source>
</evidence>
<dbReference type="Proteomes" id="UP000292702">
    <property type="component" value="Unassembled WGS sequence"/>
</dbReference>
<evidence type="ECO:0000256" key="1">
    <source>
        <dbReference type="ARBA" id="ARBA00022692"/>
    </source>
</evidence>
<dbReference type="AlphaFoldDB" id="A0A4R0RV47"/>
<dbReference type="EMBL" id="RWJN01000089">
    <property type="protein sequence ID" value="TCD67678.1"/>
    <property type="molecule type" value="Genomic_DNA"/>
</dbReference>
<keyword evidence="3 6" id="KW-1133">Transmembrane helix</keyword>
<dbReference type="STRING" id="92696.A0A4R0RV47"/>
<organism evidence="7 8">
    <name type="scientific">Steccherinum ochraceum</name>
    <dbReference type="NCBI Taxonomy" id="92696"/>
    <lineage>
        <taxon>Eukaryota</taxon>
        <taxon>Fungi</taxon>
        <taxon>Dikarya</taxon>
        <taxon>Basidiomycota</taxon>
        <taxon>Agaricomycotina</taxon>
        <taxon>Agaricomycetes</taxon>
        <taxon>Polyporales</taxon>
        <taxon>Steccherinaceae</taxon>
        <taxon>Steccherinum</taxon>
    </lineage>
</organism>